<name>A0A6A6QMQ7_9PEZI</name>
<organism evidence="1 2">
    <name type="scientific">Lophium mytilinum</name>
    <dbReference type="NCBI Taxonomy" id="390894"/>
    <lineage>
        <taxon>Eukaryota</taxon>
        <taxon>Fungi</taxon>
        <taxon>Dikarya</taxon>
        <taxon>Ascomycota</taxon>
        <taxon>Pezizomycotina</taxon>
        <taxon>Dothideomycetes</taxon>
        <taxon>Pleosporomycetidae</taxon>
        <taxon>Mytilinidiales</taxon>
        <taxon>Mytilinidiaceae</taxon>
        <taxon>Lophium</taxon>
    </lineage>
</organism>
<accession>A0A6A6QMQ7</accession>
<dbReference type="EMBL" id="MU004192">
    <property type="protein sequence ID" value="KAF2493552.1"/>
    <property type="molecule type" value="Genomic_DNA"/>
</dbReference>
<evidence type="ECO:0000313" key="1">
    <source>
        <dbReference type="EMBL" id="KAF2493552.1"/>
    </source>
</evidence>
<proteinExistence type="predicted"/>
<reference evidence="1" key="1">
    <citation type="journal article" date="2020" name="Stud. Mycol.">
        <title>101 Dothideomycetes genomes: a test case for predicting lifestyles and emergence of pathogens.</title>
        <authorList>
            <person name="Haridas S."/>
            <person name="Albert R."/>
            <person name="Binder M."/>
            <person name="Bloem J."/>
            <person name="Labutti K."/>
            <person name="Salamov A."/>
            <person name="Andreopoulos B."/>
            <person name="Baker S."/>
            <person name="Barry K."/>
            <person name="Bills G."/>
            <person name="Bluhm B."/>
            <person name="Cannon C."/>
            <person name="Castanera R."/>
            <person name="Culley D."/>
            <person name="Daum C."/>
            <person name="Ezra D."/>
            <person name="Gonzalez J."/>
            <person name="Henrissat B."/>
            <person name="Kuo A."/>
            <person name="Liang C."/>
            <person name="Lipzen A."/>
            <person name="Lutzoni F."/>
            <person name="Magnuson J."/>
            <person name="Mondo S."/>
            <person name="Nolan M."/>
            <person name="Ohm R."/>
            <person name="Pangilinan J."/>
            <person name="Park H.-J."/>
            <person name="Ramirez L."/>
            <person name="Alfaro M."/>
            <person name="Sun H."/>
            <person name="Tritt A."/>
            <person name="Yoshinaga Y."/>
            <person name="Zwiers L.-H."/>
            <person name="Turgeon B."/>
            <person name="Goodwin S."/>
            <person name="Spatafora J."/>
            <person name="Crous P."/>
            <person name="Grigoriev I."/>
        </authorList>
    </citation>
    <scope>NUCLEOTIDE SEQUENCE</scope>
    <source>
        <strain evidence="1">CBS 269.34</strain>
    </source>
</reference>
<dbReference type="AlphaFoldDB" id="A0A6A6QMQ7"/>
<dbReference type="Proteomes" id="UP000799750">
    <property type="component" value="Unassembled WGS sequence"/>
</dbReference>
<evidence type="ECO:0000313" key="2">
    <source>
        <dbReference type="Proteomes" id="UP000799750"/>
    </source>
</evidence>
<gene>
    <name evidence="1" type="ORF">BU16DRAFT_563702</name>
</gene>
<protein>
    <submittedName>
        <fullName evidence="1">Uncharacterized protein</fullName>
    </submittedName>
</protein>
<keyword evidence="2" id="KW-1185">Reference proteome</keyword>
<sequence length="152" mass="16878">MYLREDQDRGSSWKARMGQAARWSAVPWARVCDANIKRGVIRSITAPTAKKISAGMRIDMARKRGKRAQQRELMSDEAADELLKRTGCCSWESSGSDDAPVPLIGCWRQHFAQPPDAKQLRCSSRQTGLTARFNVAMIGKRALITSRGGGKQ</sequence>